<name>A0A495A837_9BACI</name>
<sequence length="142" mass="16585">MAELANCSRCGEVFVKGLRDICQDCYKKEEEVFQTVKSFLRDPKNRNATVLDIVEGTGVEDWYITKFIKERRLLLSKFPNLSYPCEGCGEGITSGKLCTGCQEDLKKELKIQEQVENRLEERRKKEEHSSNTYYILDKYKRL</sequence>
<dbReference type="NCBIfam" id="TIGR03826">
    <property type="entry name" value="YvyF"/>
    <property type="match status" value="1"/>
</dbReference>
<dbReference type="OrthoDB" id="1739831at2"/>
<gene>
    <name evidence="1" type="ORF">D8M06_04715</name>
</gene>
<reference evidence="1 2" key="1">
    <citation type="journal article" date="2016" name="Int. J. Syst. Evol. Microbiol.">
        <title>Oceanobacillus halophilus sp. nov., a novel moderately halophilic bacterium from a hypersaline lake.</title>
        <authorList>
            <person name="Amoozegar M.A."/>
            <person name="Bagheri M."/>
            <person name="Makhdoumi A."/>
            <person name="Nikou M.M."/>
            <person name="Fazeli S.A.S."/>
            <person name="Schumann P."/>
            <person name="Sproer C."/>
            <person name="Sanchez-Porro C."/>
            <person name="Ventosa A."/>
        </authorList>
    </citation>
    <scope>NUCLEOTIDE SEQUENCE [LARGE SCALE GENOMIC DNA]</scope>
    <source>
        <strain evidence="1 2">DSM 23996</strain>
    </source>
</reference>
<dbReference type="AlphaFoldDB" id="A0A495A837"/>
<protein>
    <recommendedName>
        <fullName evidence="3">Flagellar protein</fullName>
    </recommendedName>
</protein>
<dbReference type="Proteomes" id="UP000269301">
    <property type="component" value="Unassembled WGS sequence"/>
</dbReference>
<proteinExistence type="predicted"/>
<evidence type="ECO:0000313" key="2">
    <source>
        <dbReference type="Proteomes" id="UP000269301"/>
    </source>
</evidence>
<evidence type="ECO:0008006" key="3">
    <source>
        <dbReference type="Google" id="ProtNLM"/>
    </source>
</evidence>
<dbReference type="EMBL" id="RBZP01000002">
    <property type="protein sequence ID" value="RKQ35581.1"/>
    <property type="molecule type" value="Genomic_DNA"/>
</dbReference>
<accession>A0A495A837</accession>
<dbReference type="InterPro" id="IPR022258">
    <property type="entry name" value="Flagellar_operon_YvyF"/>
</dbReference>
<comment type="caution">
    <text evidence="1">The sequence shown here is derived from an EMBL/GenBank/DDBJ whole genome shotgun (WGS) entry which is preliminary data.</text>
</comment>
<keyword evidence="2" id="KW-1185">Reference proteome</keyword>
<evidence type="ECO:0000313" key="1">
    <source>
        <dbReference type="EMBL" id="RKQ35581.1"/>
    </source>
</evidence>
<organism evidence="1 2">
    <name type="scientific">Oceanobacillus halophilus</name>
    <dbReference type="NCBI Taxonomy" id="930130"/>
    <lineage>
        <taxon>Bacteria</taxon>
        <taxon>Bacillati</taxon>
        <taxon>Bacillota</taxon>
        <taxon>Bacilli</taxon>
        <taxon>Bacillales</taxon>
        <taxon>Bacillaceae</taxon>
        <taxon>Oceanobacillus</taxon>
    </lineage>
</organism>
<dbReference type="RefSeq" id="WP_121203212.1">
    <property type="nucleotide sequence ID" value="NZ_RBZP01000002.1"/>
</dbReference>